<evidence type="ECO:0000256" key="2">
    <source>
        <dbReference type="ARBA" id="ARBA00022723"/>
    </source>
</evidence>
<dbReference type="PANTHER" id="PTHR35795">
    <property type="entry name" value="SLR1885 PROTEIN"/>
    <property type="match status" value="1"/>
</dbReference>
<evidence type="ECO:0000256" key="3">
    <source>
        <dbReference type="ARBA" id="ARBA00022741"/>
    </source>
</evidence>
<keyword evidence="5" id="KW-0408">Iron</keyword>
<proteinExistence type="predicted"/>
<dbReference type="EMBL" id="MEUA01000033">
    <property type="protein sequence ID" value="OGC14634.1"/>
    <property type="molecule type" value="Genomic_DNA"/>
</dbReference>
<dbReference type="PANTHER" id="PTHR35795:SF1">
    <property type="entry name" value="BIS(5'-NUCLEOSYL)-TETRAPHOSPHATASE, SYMMETRICAL"/>
    <property type="match status" value="1"/>
</dbReference>
<dbReference type="InterPro" id="IPR005249">
    <property type="entry name" value="YqeK"/>
</dbReference>
<dbReference type="InterPro" id="IPR006674">
    <property type="entry name" value="HD_domain"/>
</dbReference>
<dbReference type="SUPFAM" id="SSF109604">
    <property type="entry name" value="HD-domain/PDEase-like"/>
    <property type="match status" value="1"/>
</dbReference>
<protein>
    <recommendedName>
        <fullName evidence="1">bis(5'-nucleosyl)-tetraphosphatase (symmetrical)</fullName>
        <ecNumber evidence="1">3.6.1.41</ecNumber>
    </recommendedName>
</protein>
<dbReference type="GO" id="GO:0046872">
    <property type="term" value="F:metal ion binding"/>
    <property type="evidence" value="ECO:0007669"/>
    <property type="project" value="UniProtKB-KW"/>
</dbReference>
<dbReference type="InterPro" id="IPR003607">
    <property type="entry name" value="HD/PDEase_dom"/>
</dbReference>
<dbReference type="GO" id="GO:0008803">
    <property type="term" value="F:bis(5'-nucleosyl)-tetraphosphatase (symmetrical) activity"/>
    <property type="evidence" value="ECO:0007669"/>
    <property type="project" value="UniProtKB-EC"/>
</dbReference>
<dbReference type="InterPro" id="IPR051094">
    <property type="entry name" value="Diverse_Catalytic_Enzymes"/>
</dbReference>
<dbReference type="CDD" id="cd00077">
    <property type="entry name" value="HDc"/>
    <property type="match status" value="1"/>
</dbReference>
<evidence type="ECO:0000256" key="6">
    <source>
        <dbReference type="ARBA" id="ARBA00049417"/>
    </source>
</evidence>
<dbReference type="PROSITE" id="PS51831">
    <property type="entry name" value="HD"/>
    <property type="match status" value="1"/>
</dbReference>
<evidence type="ECO:0000259" key="7">
    <source>
        <dbReference type="PROSITE" id="PS51831"/>
    </source>
</evidence>
<sequence length="188" mass="21527">MDEEKIKKKLKKWLSPLRFAHSVRVQKTAIKLAKIHKANVEDASIAGLLHDCGKYVSKEKILTEAKKLKIPINSEEKAHPGTIHANLSFVLSRKKFGVQKKSILLAIKKHTVGSKKMSLLEKIIYLADHTEPERKYKGIEAIRELSFKNMDKAIFKCTSSMIRDLLLQKLPIACETVKTRNYYLKTNE</sequence>
<feature type="domain" description="HD" evidence="7">
    <location>
        <begin position="18"/>
        <end position="133"/>
    </location>
</feature>
<keyword evidence="4" id="KW-0378">Hydrolase</keyword>
<name>A0A1F4S2G5_UNCSA</name>
<dbReference type="SMART" id="SM00471">
    <property type="entry name" value="HDc"/>
    <property type="match status" value="1"/>
</dbReference>
<comment type="caution">
    <text evidence="8">The sequence shown here is derived from an EMBL/GenBank/DDBJ whole genome shotgun (WGS) entry which is preliminary data.</text>
</comment>
<evidence type="ECO:0000256" key="5">
    <source>
        <dbReference type="ARBA" id="ARBA00023004"/>
    </source>
</evidence>
<accession>A0A1F4S2G5</accession>
<gene>
    <name evidence="8" type="ORF">A2290_01130</name>
</gene>
<comment type="catalytic activity">
    <reaction evidence="6">
        <text>P(1),P(4)-bis(5'-adenosyl) tetraphosphate + H2O = 2 ADP + 2 H(+)</text>
        <dbReference type="Rhea" id="RHEA:24252"/>
        <dbReference type="ChEBI" id="CHEBI:15377"/>
        <dbReference type="ChEBI" id="CHEBI:15378"/>
        <dbReference type="ChEBI" id="CHEBI:58141"/>
        <dbReference type="ChEBI" id="CHEBI:456216"/>
        <dbReference type="EC" id="3.6.1.41"/>
    </reaction>
</comment>
<keyword evidence="2" id="KW-0479">Metal-binding</keyword>
<dbReference type="Proteomes" id="UP000177905">
    <property type="component" value="Unassembled WGS sequence"/>
</dbReference>
<dbReference type="EC" id="3.6.1.41" evidence="1"/>
<evidence type="ECO:0000313" key="9">
    <source>
        <dbReference type="Proteomes" id="UP000177905"/>
    </source>
</evidence>
<evidence type="ECO:0000313" key="8">
    <source>
        <dbReference type="EMBL" id="OGC14634.1"/>
    </source>
</evidence>
<evidence type="ECO:0000256" key="4">
    <source>
        <dbReference type="ARBA" id="ARBA00022801"/>
    </source>
</evidence>
<keyword evidence="3" id="KW-0547">Nucleotide-binding</keyword>
<reference evidence="8 9" key="1">
    <citation type="journal article" date="2016" name="Nat. Commun.">
        <title>Thousands of microbial genomes shed light on interconnected biogeochemical processes in an aquifer system.</title>
        <authorList>
            <person name="Anantharaman K."/>
            <person name="Brown C.T."/>
            <person name="Hug L.A."/>
            <person name="Sharon I."/>
            <person name="Castelle C.J."/>
            <person name="Probst A.J."/>
            <person name="Thomas B.C."/>
            <person name="Singh A."/>
            <person name="Wilkins M.J."/>
            <person name="Karaoz U."/>
            <person name="Brodie E.L."/>
            <person name="Williams K.H."/>
            <person name="Hubbard S.S."/>
            <person name="Banfield J.F."/>
        </authorList>
    </citation>
    <scope>NUCLEOTIDE SEQUENCE [LARGE SCALE GENOMIC DNA]</scope>
</reference>
<dbReference type="Gene3D" id="1.10.3210.10">
    <property type="entry name" value="Hypothetical protein af1432"/>
    <property type="match status" value="1"/>
</dbReference>
<dbReference type="AlphaFoldDB" id="A0A1F4S2G5"/>
<dbReference type="GO" id="GO:0000166">
    <property type="term" value="F:nucleotide binding"/>
    <property type="evidence" value="ECO:0007669"/>
    <property type="project" value="UniProtKB-KW"/>
</dbReference>
<evidence type="ECO:0000256" key="1">
    <source>
        <dbReference type="ARBA" id="ARBA00012506"/>
    </source>
</evidence>
<dbReference type="Pfam" id="PF01966">
    <property type="entry name" value="HD"/>
    <property type="match status" value="1"/>
</dbReference>
<dbReference type="NCBIfam" id="TIGR00488">
    <property type="entry name" value="bis(5'-nucleosyl)-tetraphosphatase (symmetrical) YqeK"/>
    <property type="match status" value="1"/>
</dbReference>
<organism evidence="8 9">
    <name type="scientific">candidate division WOR-1 bacterium RIFOXYB2_FULL_36_35</name>
    <dbReference type="NCBI Taxonomy" id="1802578"/>
    <lineage>
        <taxon>Bacteria</taxon>
        <taxon>Bacillati</taxon>
        <taxon>Saganbacteria</taxon>
    </lineage>
</organism>